<dbReference type="Pfam" id="PF01863">
    <property type="entry name" value="YgjP-like"/>
    <property type="match status" value="1"/>
</dbReference>
<organism evidence="2 3">
    <name type="scientific">Gilvimarinus gilvus</name>
    <dbReference type="NCBI Taxonomy" id="3058038"/>
    <lineage>
        <taxon>Bacteria</taxon>
        <taxon>Pseudomonadati</taxon>
        <taxon>Pseudomonadota</taxon>
        <taxon>Gammaproteobacteria</taxon>
        <taxon>Cellvibrionales</taxon>
        <taxon>Cellvibrionaceae</taxon>
        <taxon>Gilvimarinus</taxon>
    </lineage>
</organism>
<reference evidence="2 3" key="1">
    <citation type="submission" date="2023-11" db="EMBL/GenBank/DDBJ databases">
        <title>Gilvimarinus fulvus sp. nov., isolated from the surface of Kelp.</title>
        <authorList>
            <person name="Sun Y.Y."/>
            <person name="Gong Y."/>
            <person name="Du Z.J."/>
        </authorList>
    </citation>
    <scope>NUCLEOTIDE SEQUENCE [LARGE SCALE GENOMIC DNA]</scope>
    <source>
        <strain evidence="2 3">SDUM040013</strain>
    </source>
</reference>
<dbReference type="PANTHER" id="PTHR30399">
    <property type="entry name" value="UNCHARACTERIZED PROTEIN YGJP"/>
    <property type="match status" value="1"/>
</dbReference>
<evidence type="ECO:0000259" key="1">
    <source>
        <dbReference type="Pfam" id="PF01863"/>
    </source>
</evidence>
<dbReference type="InterPro" id="IPR053136">
    <property type="entry name" value="UTP_pyrophosphatase-like"/>
</dbReference>
<feature type="domain" description="YgjP-like metallopeptidase" evidence="1">
    <location>
        <begin position="18"/>
        <end position="227"/>
    </location>
</feature>
<dbReference type="GO" id="GO:0008237">
    <property type="term" value="F:metallopeptidase activity"/>
    <property type="evidence" value="ECO:0007669"/>
    <property type="project" value="UniProtKB-KW"/>
</dbReference>
<dbReference type="RefSeq" id="WP_302723555.1">
    <property type="nucleotide sequence ID" value="NZ_JAULRU010000617.1"/>
</dbReference>
<keyword evidence="2" id="KW-0378">Hydrolase</keyword>
<dbReference type="InterPro" id="IPR002725">
    <property type="entry name" value="YgjP-like_metallopeptidase"/>
</dbReference>
<keyword evidence="2" id="KW-0482">Metalloprotease</keyword>
<sequence>MADSFPWPLEYRFSQRRKSVGLEVREGRVIVRAPAGYPSVLLARIVRNKVRWISAKVAEQSVRMAARPRYNYQDGDLLPYLGSHLRLRVGAGRKQSVTREADTLSVCTSARSNKTTRRQTYEEVSLWYRQQGLALLTEKTHNLCARQGLECRSVKVRLTRSKWGHCTRTGDIQYSWQILLAPEPVVDYLVAHEVSHLRYPHHGASFWRYVEQLYPGFEPQRQWLRDHGHTLILPAPE</sequence>
<name>A0ABU4RY73_9GAMM</name>
<evidence type="ECO:0000313" key="2">
    <source>
        <dbReference type="EMBL" id="MDX6849852.1"/>
    </source>
</evidence>
<protein>
    <submittedName>
        <fullName evidence="2">SprT family zinc-dependent metalloprotease</fullName>
        <ecNumber evidence="2">3.4.-.-</ecNumber>
    </submittedName>
</protein>
<dbReference type="CDD" id="cd07344">
    <property type="entry name" value="M48_yhfN_like"/>
    <property type="match status" value="1"/>
</dbReference>
<dbReference type="PANTHER" id="PTHR30399:SF1">
    <property type="entry name" value="UTP PYROPHOSPHATASE"/>
    <property type="match status" value="1"/>
</dbReference>
<keyword evidence="3" id="KW-1185">Reference proteome</keyword>
<comment type="caution">
    <text evidence="2">The sequence shown here is derived from an EMBL/GenBank/DDBJ whole genome shotgun (WGS) entry which is preliminary data.</text>
</comment>
<accession>A0ABU4RY73</accession>
<keyword evidence="2" id="KW-0645">Protease</keyword>
<dbReference type="Gene3D" id="3.30.2010.10">
    <property type="entry name" value="Metalloproteases ('zincins'), catalytic domain"/>
    <property type="match status" value="1"/>
</dbReference>
<proteinExistence type="predicted"/>
<evidence type="ECO:0000313" key="3">
    <source>
        <dbReference type="Proteomes" id="UP001273505"/>
    </source>
</evidence>
<gene>
    <name evidence="2" type="ORF">SCD92_10810</name>
</gene>
<dbReference type="EMBL" id="JAXAFO010000016">
    <property type="protein sequence ID" value="MDX6849852.1"/>
    <property type="molecule type" value="Genomic_DNA"/>
</dbReference>
<dbReference type="EC" id="3.4.-.-" evidence="2"/>
<dbReference type="Proteomes" id="UP001273505">
    <property type="component" value="Unassembled WGS sequence"/>
</dbReference>